<name>A0A8K0D6W5_IGNLU</name>
<reference evidence="2" key="1">
    <citation type="submission" date="2019-08" db="EMBL/GenBank/DDBJ databases">
        <title>The genome of the North American firefly Photinus pyralis.</title>
        <authorList>
            <consortium name="Photinus pyralis genome working group"/>
            <person name="Fallon T.R."/>
            <person name="Sander Lower S.E."/>
            <person name="Weng J.-K."/>
        </authorList>
    </citation>
    <scope>NUCLEOTIDE SEQUENCE</scope>
    <source>
        <strain evidence="2">TRF0915ILg1</strain>
        <tissue evidence="2">Whole body</tissue>
    </source>
</reference>
<protein>
    <submittedName>
        <fullName evidence="2">Uncharacterized protein</fullName>
    </submittedName>
</protein>
<dbReference type="PANTHER" id="PTHR33960">
    <property type="entry name" value="SIMILAR TO KIAA0825 PROTEIN"/>
    <property type="match status" value="1"/>
</dbReference>
<evidence type="ECO:0000313" key="3">
    <source>
        <dbReference type="Proteomes" id="UP000801492"/>
    </source>
</evidence>
<evidence type="ECO:0000256" key="1">
    <source>
        <dbReference type="SAM" id="SignalP"/>
    </source>
</evidence>
<dbReference type="Proteomes" id="UP000801492">
    <property type="component" value="Unassembled WGS sequence"/>
</dbReference>
<dbReference type="PANTHER" id="PTHR33960:SF1">
    <property type="entry name" value="SIMILAR TO KIAA0825 PROTEIN"/>
    <property type="match status" value="1"/>
</dbReference>
<accession>A0A8K0D6W5</accession>
<comment type="caution">
    <text evidence="2">The sequence shown here is derived from an EMBL/GenBank/DDBJ whole genome shotgun (WGS) entry which is preliminary data.</text>
</comment>
<dbReference type="AlphaFoldDB" id="A0A8K0D6W5"/>
<organism evidence="2 3">
    <name type="scientific">Ignelater luminosus</name>
    <name type="common">Cucubano</name>
    <name type="synonym">Pyrophorus luminosus</name>
    <dbReference type="NCBI Taxonomy" id="2038154"/>
    <lineage>
        <taxon>Eukaryota</taxon>
        <taxon>Metazoa</taxon>
        <taxon>Ecdysozoa</taxon>
        <taxon>Arthropoda</taxon>
        <taxon>Hexapoda</taxon>
        <taxon>Insecta</taxon>
        <taxon>Pterygota</taxon>
        <taxon>Neoptera</taxon>
        <taxon>Endopterygota</taxon>
        <taxon>Coleoptera</taxon>
        <taxon>Polyphaga</taxon>
        <taxon>Elateriformia</taxon>
        <taxon>Elateroidea</taxon>
        <taxon>Elateridae</taxon>
        <taxon>Agrypninae</taxon>
        <taxon>Pyrophorini</taxon>
        <taxon>Ignelater</taxon>
    </lineage>
</organism>
<keyword evidence="1" id="KW-0732">Signal</keyword>
<dbReference type="OrthoDB" id="10007406at2759"/>
<sequence>MYQAMTIILACFIQLWDCIDLAVPRVAFLLQDIIPVDIVPLGKSALLQILISAMYNELLVKAESNKKDVKFAEGTKEDSSSVINIPLKKQLTLEHNNSVCSFDGANSSTEAVALAVAEALCSIDEDNKHTEEIDDLLEQAKQSLEINSIQSEGCKRVEQSLQMSEVLVSDLLMTSEGNRSLKTAYHFIRCNYEWLLQSLGVSEESKPFEPNRAMPTSDQLLHMMFHVGYRPFDQLLTGEWQPDWSSLFHIPMGLSIDRIWTQVAMRWEFSGISKTTLSAHDSRVVTDLTALLKPTQ</sequence>
<proteinExistence type="predicted"/>
<evidence type="ECO:0000313" key="2">
    <source>
        <dbReference type="EMBL" id="KAF2900309.1"/>
    </source>
</evidence>
<keyword evidence="3" id="KW-1185">Reference proteome</keyword>
<feature type="signal peptide" evidence="1">
    <location>
        <begin position="1"/>
        <end position="18"/>
    </location>
</feature>
<gene>
    <name evidence="2" type="ORF">ILUMI_05877</name>
</gene>
<dbReference type="InterPro" id="IPR027993">
    <property type="entry name" value="DUF4495"/>
</dbReference>
<feature type="chain" id="PRO_5035469413" evidence="1">
    <location>
        <begin position="19"/>
        <end position="296"/>
    </location>
</feature>
<dbReference type="EMBL" id="VTPC01002280">
    <property type="protein sequence ID" value="KAF2900309.1"/>
    <property type="molecule type" value="Genomic_DNA"/>
</dbReference>